<reference evidence="1 2" key="1">
    <citation type="submission" date="2023-11" db="EMBL/GenBank/DDBJ databases">
        <authorList>
            <person name="Cook R."/>
            <person name="Crisci M."/>
            <person name="Pye H."/>
            <person name="Adriaenssens E."/>
            <person name="Santini J."/>
        </authorList>
    </citation>
    <scope>NUCLEOTIDE SEQUENCE [LARGE SCALE GENOMIC DNA]</scope>
    <source>
        <strain evidence="1">Lak_Megaphage_RVC_AP3_GC26</strain>
    </source>
</reference>
<organism evidence="1 2">
    <name type="scientific">phage Lak_Megaphage_RVC_AP3_GC26</name>
    <dbReference type="NCBI Taxonomy" id="3109225"/>
    <lineage>
        <taxon>Viruses</taxon>
        <taxon>Duplodnaviria</taxon>
        <taxon>Heunggongvirae</taxon>
        <taxon>Uroviricota</taxon>
        <taxon>Caudoviricetes</taxon>
        <taxon>Caudoviricetes code 15 clade</taxon>
    </lineage>
</organism>
<evidence type="ECO:0000313" key="2">
    <source>
        <dbReference type="Proteomes" id="UP001348805"/>
    </source>
</evidence>
<dbReference type="Proteomes" id="UP001348805">
    <property type="component" value="Segment"/>
</dbReference>
<dbReference type="EMBL" id="OR769219">
    <property type="protein sequence ID" value="WQJ51281.1"/>
    <property type="molecule type" value="Genomic_DNA"/>
</dbReference>
<accession>A0ABZ0Z2L2</accession>
<evidence type="ECO:0000313" key="1">
    <source>
        <dbReference type="EMBL" id="WQJ51281.1"/>
    </source>
</evidence>
<name>A0ABZ0Z2L2_9CAUD</name>
<keyword evidence="2" id="KW-1185">Reference proteome</keyword>
<protein>
    <submittedName>
        <fullName evidence="1">Uncharacterized protein</fullName>
    </submittedName>
</protein>
<sequence>MVYIDINTVSYNELKNLKESEVLQFENVIDETIDKQKLINKMFLKLKCNDTIQINGYKDNIGNIHLLNGQDEFHVIADLINENICITGFIDSFKQFNNLPYSQWQKYSQKFIKIIPVFELHILECSNEDEKQFYLDLLK</sequence>
<proteinExistence type="predicted"/>